<evidence type="ECO:0000256" key="2">
    <source>
        <dbReference type="ARBA" id="ARBA00009320"/>
    </source>
</evidence>
<organism evidence="13 14">
    <name type="scientific">Vibrio stylophorae</name>
    <dbReference type="NCBI Taxonomy" id="659351"/>
    <lineage>
        <taxon>Bacteria</taxon>
        <taxon>Pseudomonadati</taxon>
        <taxon>Pseudomonadota</taxon>
        <taxon>Gammaproteobacteria</taxon>
        <taxon>Vibrionales</taxon>
        <taxon>Vibrionaceae</taxon>
        <taxon>Vibrio</taxon>
    </lineage>
</organism>
<keyword evidence="14" id="KW-1185">Reference proteome</keyword>
<dbReference type="CDD" id="cd01559">
    <property type="entry name" value="ADCL_like"/>
    <property type="match status" value="1"/>
</dbReference>
<dbReference type="InterPro" id="IPR043131">
    <property type="entry name" value="BCAT-like_N"/>
</dbReference>
<dbReference type="PANTHER" id="PTHR42743:SF2">
    <property type="entry name" value="AMINODEOXYCHORISMATE LYASE"/>
    <property type="match status" value="1"/>
</dbReference>
<evidence type="ECO:0000256" key="9">
    <source>
        <dbReference type="ARBA" id="ARBA00049529"/>
    </source>
</evidence>
<dbReference type="InterPro" id="IPR018300">
    <property type="entry name" value="Aminotrans_IV_CS"/>
</dbReference>
<protein>
    <recommendedName>
        <fullName evidence="8 10">Aminodeoxychorismate lyase</fullName>
        <ecNumber evidence="8 10">4.1.3.38</ecNumber>
    </recommendedName>
</protein>
<dbReference type="InterPro" id="IPR001544">
    <property type="entry name" value="Aminotrans_IV"/>
</dbReference>
<dbReference type="InterPro" id="IPR036038">
    <property type="entry name" value="Aminotransferase-like"/>
</dbReference>
<gene>
    <name evidence="13" type="primary">pabC</name>
    <name evidence="13" type="ORF">VST7929_00885</name>
</gene>
<evidence type="ECO:0000256" key="10">
    <source>
        <dbReference type="NCBIfam" id="TIGR03461"/>
    </source>
</evidence>
<evidence type="ECO:0000256" key="5">
    <source>
        <dbReference type="ARBA" id="ARBA00022909"/>
    </source>
</evidence>
<evidence type="ECO:0000256" key="12">
    <source>
        <dbReference type="RuleBase" id="RU004516"/>
    </source>
</evidence>
<comment type="subunit">
    <text evidence="3">Homodimer.</text>
</comment>
<dbReference type="Gene3D" id="3.30.470.10">
    <property type="match status" value="1"/>
</dbReference>
<dbReference type="SUPFAM" id="SSF56752">
    <property type="entry name" value="D-aminoacid aminotransferase-like PLP-dependent enzymes"/>
    <property type="match status" value="1"/>
</dbReference>
<evidence type="ECO:0000313" key="13">
    <source>
        <dbReference type="EMBL" id="CAH0533034.1"/>
    </source>
</evidence>
<dbReference type="PANTHER" id="PTHR42743">
    <property type="entry name" value="AMINO-ACID AMINOTRANSFERASE"/>
    <property type="match status" value="1"/>
</dbReference>
<dbReference type="InterPro" id="IPR043132">
    <property type="entry name" value="BCAT-like_C"/>
</dbReference>
<comment type="catalytic activity">
    <reaction evidence="9">
        <text>4-amino-4-deoxychorismate = 4-aminobenzoate + pyruvate + H(+)</text>
        <dbReference type="Rhea" id="RHEA:16201"/>
        <dbReference type="ChEBI" id="CHEBI:15361"/>
        <dbReference type="ChEBI" id="CHEBI:15378"/>
        <dbReference type="ChEBI" id="CHEBI:17836"/>
        <dbReference type="ChEBI" id="CHEBI:58406"/>
        <dbReference type="EC" id="4.1.3.38"/>
    </reaction>
</comment>
<dbReference type="EMBL" id="CAKLDI010000001">
    <property type="protein sequence ID" value="CAH0533034.1"/>
    <property type="molecule type" value="Genomic_DNA"/>
</dbReference>
<evidence type="ECO:0000313" key="14">
    <source>
        <dbReference type="Proteomes" id="UP000838672"/>
    </source>
</evidence>
<evidence type="ECO:0000256" key="1">
    <source>
        <dbReference type="ARBA" id="ARBA00001933"/>
    </source>
</evidence>
<dbReference type="EC" id="4.1.3.38" evidence="8 10"/>
<name>A0ABN8DPB9_9VIBR</name>
<evidence type="ECO:0000256" key="11">
    <source>
        <dbReference type="RuleBase" id="RU004106"/>
    </source>
</evidence>
<comment type="caution">
    <text evidence="13">The sequence shown here is derived from an EMBL/GenBank/DDBJ whole genome shotgun (WGS) entry which is preliminary data.</text>
</comment>
<dbReference type="GO" id="GO:0008696">
    <property type="term" value="F:4-amino-4-deoxychorismate lyase activity"/>
    <property type="evidence" value="ECO:0007669"/>
    <property type="project" value="UniProtKB-EC"/>
</dbReference>
<proteinExistence type="inferred from homology"/>
<evidence type="ECO:0000256" key="6">
    <source>
        <dbReference type="ARBA" id="ARBA00023239"/>
    </source>
</evidence>
<evidence type="ECO:0000256" key="7">
    <source>
        <dbReference type="ARBA" id="ARBA00035633"/>
    </source>
</evidence>
<dbReference type="RefSeq" id="WP_237465222.1">
    <property type="nucleotide sequence ID" value="NZ_CAKLDI010000001.1"/>
</dbReference>
<dbReference type="NCBIfam" id="NF004761">
    <property type="entry name" value="PRK06092.1"/>
    <property type="match status" value="1"/>
</dbReference>
<keyword evidence="6 13" id="KW-0456">Lyase</keyword>
<evidence type="ECO:0000256" key="3">
    <source>
        <dbReference type="ARBA" id="ARBA00011738"/>
    </source>
</evidence>
<comment type="similarity">
    <text evidence="2 11">Belongs to the class-IV pyridoxal-phosphate-dependent aminotransferase family.</text>
</comment>
<evidence type="ECO:0000256" key="8">
    <source>
        <dbReference type="ARBA" id="ARBA00035676"/>
    </source>
</evidence>
<sequence length="268" mass="30118">MQWINGQPASQVNARDRALHYGDGCFTTAQMCHGTILDWSSHLARLQDHCQRLWISFDEWSALESCCQRIAHERQQGVLKVLISRGSGGRGYSPQGCDAPMWLVQTSELPSHYEQWRQQGVRLGLSEVSLARQPLLAGIKHLNRLEQVLIKQALLATDWDDALVCDTVGHIIETSMANVFWRIGNILYTPKLDQAGVAGIMRAKVLGQCAFLGVECQQVCEPISALTMADELMICNALLGVAPVQQFEQRMYRDFSMTRQLQETLRSC</sequence>
<evidence type="ECO:0000256" key="4">
    <source>
        <dbReference type="ARBA" id="ARBA00022898"/>
    </source>
</evidence>
<dbReference type="Gene3D" id="3.20.10.10">
    <property type="entry name" value="D-amino Acid Aminotransferase, subunit A, domain 2"/>
    <property type="match status" value="1"/>
</dbReference>
<dbReference type="InterPro" id="IPR017824">
    <property type="entry name" value="Aminodeoxychorismate_lyase_IV"/>
</dbReference>
<keyword evidence="5" id="KW-0289">Folate biosynthesis</keyword>
<dbReference type="InterPro" id="IPR050571">
    <property type="entry name" value="Class-IV_PLP-Dep_Aminotrnsfr"/>
</dbReference>
<keyword evidence="4 12" id="KW-0663">Pyridoxal phosphate</keyword>
<reference evidence="13" key="1">
    <citation type="submission" date="2021-11" db="EMBL/GenBank/DDBJ databases">
        <authorList>
            <person name="Rodrigo-Torres L."/>
            <person name="Arahal R. D."/>
            <person name="Lucena T."/>
        </authorList>
    </citation>
    <scope>NUCLEOTIDE SEQUENCE</scope>
    <source>
        <strain evidence="13">CECT 7929</strain>
    </source>
</reference>
<dbReference type="NCBIfam" id="TIGR03461">
    <property type="entry name" value="pabC_Proteo"/>
    <property type="match status" value="1"/>
</dbReference>
<comment type="pathway">
    <text evidence="7">Cofactor biosynthesis; tetrahydrofolate biosynthesis; 4-aminobenzoate from chorismate: step 2/2.</text>
</comment>
<comment type="cofactor">
    <cofactor evidence="1 12">
        <name>pyridoxal 5'-phosphate</name>
        <dbReference type="ChEBI" id="CHEBI:597326"/>
    </cofactor>
</comment>
<dbReference type="Pfam" id="PF01063">
    <property type="entry name" value="Aminotran_4"/>
    <property type="match status" value="1"/>
</dbReference>
<dbReference type="Proteomes" id="UP000838672">
    <property type="component" value="Unassembled WGS sequence"/>
</dbReference>
<dbReference type="PROSITE" id="PS00770">
    <property type="entry name" value="AA_TRANSFER_CLASS_4"/>
    <property type="match status" value="1"/>
</dbReference>
<accession>A0ABN8DPB9</accession>